<feature type="region of interest" description="Disordered" evidence="1">
    <location>
        <begin position="204"/>
        <end position="356"/>
    </location>
</feature>
<dbReference type="EMBL" id="QPFP01000075">
    <property type="protein sequence ID" value="TEB23652.1"/>
    <property type="molecule type" value="Genomic_DNA"/>
</dbReference>
<name>A0A4Y7SPF2_COPMI</name>
<feature type="compositionally biased region" description="Basic and acidic residues" evidence="1">
    <location>
        <begin position="216"/>
        <end position="226"/>
    </location>
</feature>
<feature type="compositionally biased region" description="Basic and acidic residues" evidence="1">
    <location>
        <begin position="339"/>
        <end position="356"/>
    </location>
</feature>
<evidence type="ECO:0000256" key="1">
    <source>
        <dbReference type="SAM" id="MobiDB-lite"/>
    </source>
</evidence>
<evidence type="ECO:0000313" key="2">
    <source>
        <dbReference type="EMBL" id="TEB23652.1"/>
    </source>
</evidence>
<feature type="compositionally biased region" description="Acidic residues" evidence="1">
    <location>
        <begin position="129"/>
        <end position="138"/>
    </location>
</feature>
<feature type="region of interest" description="Disordered" evidence="1">
    <location>
        <begin position="1"/>
        <end position="191"/>
    </location>
</feature>
<evidence type="ECO:0000313" key="3">
    <source>
        <dbReference type="Proteomes" id="UP000298030"/>
    </source>
</evidence>
<sequence>MLRKREEEGGAASSASPSGRRGASGPAAPLVYRESSSKTATLAHTLVPSSTLRNPGTTPTKNPKSEPGSAAESGGDGEDDDGNAESEAADADRASGATVDVGRAWLSGAQATRATGRALREIMEYGSDVGEEEGDSEVVEVGGEGGEANDVSISQSREGCLPASSACEPDDATTGVPERRESQLPATPILPWDDVQGHIGLVSAADAGPDLGEENLDTREDAREIDNQVVARIPVQNRRSSARLARIHSQRGCLPSALPSTPASASRTRASTTTRRKASSTSGEKTPKADAHVPISASTNQTGSTTTASSTSKPRLAEEPEEVKRVRLAYPDPAKGSKSGRDSEQGRRAWDERNPVDWETSLGRRVAVRMQEVGMGVRG</sequence>
<proteinExistence type="predicted"/>
<dbReference type="AlphaFoldDB" id="A0A4Y7SPF2"/>
<feature type="compositionally biased region" description="Acidic residues" evidence="1">
    <location>
        <begin position="75"/>
        <end position="89"/>
    </location>
</feature>
<dbReference type="Proteomes" id="UP000298030">
    <property type="component" value="Unassembled WGS sequence"/>
</dbReference>
<feature type="compositionally biased region" description="Low complexity" evidence="1">
    <location>
        <begin position="296"/>
        <end position="312"/>
    </location>
</feature>
<feature type="compositionally biased region" description="Low complexity" evidence="1">
    <location>
        <begin position="254"/>
        <end position="273"/>
    </location>
</feature>
<accession>A0A4Y7SPF2</accession>
<gene>
    <name evidence="2" type="ORF">FA13DRAFT_1739834</name>
</gene>
<protein>
    <submittedName>
        <fullName evidence="2">Uncharacterized protein</fullName>
    </submittedName>
</protein>
<organism evidence="2 3">
    <name type="scientific">Coprinellus micaceus</name>
    <name type="common">Glistening ink-cap mushroom</name>
    <name type="synonym">Coprinus micaceus</name>
    <dbReference type="NCBI Taxonomy" id="71717"/>
    <lineage>
        <taxon>Eukaryota</taxon>
        <taxon>Fungi</taxon>
        <taxon>Dikarya</taxon>
        <taxon>Basidiomycota</taxon>
        <taxon>Agaricomycotina</taxon>
        <taxon>Agaricomycetes</taxon>
        <taxon>Agaricomycetidae</taxon>
        <taxon>Agaricales</taxon>
        <taxon>Agaricineae</taxon>
        <taxon>Psathyrellaceae</taxon>
        <taxon>Coprinellus</taxon>
    </lineage>
</organism>
<feature type="compositionally biased region" description="Basic and acidic residues" evidence="1">
    <location>
        <begin position="315"/>
        <end position="325"/>
    </location>
</feature>
<reference evidence="2 3" key="1">
    <citation type="journal article" date="2019" name="Nat. Ecol. Evol.">
        <title>Megaphylogeny resolves global patterns of mushroom evolution.</title>
        <authorList>
            <person name="Varga T."/>
            <person name="Krizsan K."/>
            <person name="Foldi C."/>
            <person name="Dima B."/>
            <person name="Sanchez-Garcia M."/>
            <person name="Sanchez-Ramirez S."/>
            <person name="Szollosi G.J."/>
            <person name="Szarkandi J.G."/>
            <person name="Papp V."/>
            <person name="Albert L."/>
            <person name="Andreopoulos W."/>
            <person name="Angelini C."/>
            <person name="Antonin V."/>
            <person name="Barry K.W."/>
            <person name="Bougher N.L."/>
            <person name="Buchanan P."/>
            <person name="Buyck B."/>
            <person name="Bense V."/>
            <person name="Catcheside P."/>
            <person name="Chovatia M."/>
            <person name="Cooper J."/>
            <person name="Damon W."/>
            <person name="Desjardin D."/>
            <person name="Finy P."/>
            <person name="Geml J."/>
            <person name="Haridas S."/>
            <person name="Hughes K."/>
            <person name="Justo A."/>
            <person name="Karasinski D."/>
            <person name="Kautmanova I."/>
            <person name="Kiss B."/>
            <person name="Kocsube S."/>
            <person name="Kotiranta H."/>
            <person name="LaButti K.M."/>
            <person name="Lechner B.E."/>
            <person name="Liimatainen K."/>
            <person name="Lipzen A."/>
            <person name="Lukacs Z."/>
            <person name="Mihaltcheva S."/>
            <person name="Morgado L.N."/>
            <person name="Niskanen T."/>
            <person name="Noordeloos M.E."/>
            <person name="Ohm R.A."/>
            <person name="Ortiz-Santana B."/>
            <person name="Ovrebo C."/>
            <person name="Racz N."/>
            <person name="Riley R."/>
            <person name="Savchenko A."/>
            <person name="Shiryaev A."/>
            <person name="Soop K."/>
            <person name="Spirin V."/>
            <person name="Szebenyi C."/>
            <person name="Tomsovsky M."/>
            <person name="Tulloss R.E."/>
            <person name="Uehling J."/>
            <person name="Grigoriev I.V."/>
            <person name="Vagvolgyi C."/>
            <person name="Papp T."/>
            <person name="Martin F.M."/>
            <person name="Miettinen O."/>
            <person name="Hibbett D.S."/>
            <person name="Nagy L.G."/>
        </authorList>
    </citation>
    <scope>NUCLEOTIDE SEQUENCE [LARGE SCALE GENOMIC DNA]</scope>
    <source>
        <strain evidence="2 3">FP101781</strain>
    </source>
</reference>
<feature type="compositionally biased region" description="Polar residues" evidence="1">
    <location>
        <begin position="37"/>
        <end position="62"/>
    </location>
</feature>
<feature type="compositionally biased region" description="Low complexity" evidence="1">
    <location>
        <begin position="10"/>
        <end position="29"/>
    </location>
</feature>
<comment type="caution">
    <text evidence="2">The sequence shown here is derived from an EMBL/GenBank/DDBJ whole genome shotgun (WGS) entry which is preliminary data.</text>
</comment>
<keyword evidence="3" id="KW-1185">Reference proteome</keyword>